<accession>A0A645G8R3</accession>
<comment type="caution">
    <text evidence="1">The sequence shown here is derived from an EMBL/GenBank/DDBJ whole genome shotgun (WGS) entry which is preliminary data.</text>
</comment>
<sequence length="96" mass="10694">MTPKIALKYCGGCNCRYDRSVILKRVKEDFGDVEFITMPENGEYDAVLVITGCPSQCATHQGLIGRVGKVITDCEEDYEKVAELLERAGLKRIKHG</sequence>
<dbReference type="AlphaFoldDB" id="A0A645G8R3"/>
<gene>
    <name evidence="1" type="ORF">SDC9_169562</name>
</gene>
<evidence type="ECO:0000313" key="1">
    <source>
        <dbReference type="EMBL" id="MPN22179.1"/>
    </source>
</evidence>
<dbReference type="EMBL" id="VSSQ01070353">
    <property type="protein sequence ID" value="MPN22179.1"/>
    <property type="molecule type" value="Genomic_DNA"/>
</dbReference>
<name>A0A645G8R3_9ZZZZ</name>
<protein>
    <submittedName>
        <fullName evidence="1">Uncharacterized protein</fullName>
    </submittedName>
</protein>
<organism evidence="1">
    <name type="scientific">bioreactor metagenome</name>
    <dbReference type="NCBI Taxonomy" id="1076179"/>
    <lineage>
        <taxon>unclassified sequences</taxon>
        <taxon>metagenomes</taxon>
        <taxon>ecological metagenomes</taxon>
    </lineage>
</organism>
<reference evidence="1" key="1">
    <citation type="submission" date="2019-08" db="EMBL/GenBank/DDBJ databases">
        <authorList>
            <person name="Kucharzyk K."/>
            <person name="Murdoch R.W."/>
            <person name="Higgins S."/>
            <person name="Loffler F."/>
        </authorList>
    </citation>
    <scope>NUCLEOTIDE SEQUENCE</scope>
</reference>
<proteinExistence type="predicted"/>